<dbReference type="Gene3D" id="3.90.1300.10">
    <property type="entry name" value="Amidase signature (AS) domain"/>
    <property type="match status" value="1"/>
</dbReference>
<organism evidence="2 3">
    <name type="scientific">Zymoseptoria tritici (strain ST99CH_3D7)</name>
    <dbReference type="NCBI Taxonomy" id="1276538"/>
    <lineage>
        <taxon>Eukaryota</taxon>
        <taxon>Fungi</taxon>
        <taxon>Dikarya</taxon>
        <taxon>Ascomycota</taxon>
        <taxon>Pezizomycotina</taxon>
        <taxon>Dothideomycetes</taxon>
        <taxon>Dothideomycetidae</taxon>
        <taxon>Mycosphaerellales</taxon>
        <taxon>Mycosphaerellaceae</taxon>
        <taxon>Zymoseptoria</taxon>
    </lineage>
</organism>
<dbReference type="PANTHER" id="PTHR11895">
    <property type="entry name" value="TRANSAMIDASE"/>
    <property type="match status" value="1"/>
</dbReference>
<dbReference type="Pfam" id="PF01425">
    <property type="entry name" value="Amidase"/>
    <property type="match status" value="1"/>
</dbReference>
<dbReference type="SUPFAM" id="SSF75304">
    <property type="entry name" value="Amidase signature (AS) enzymes"/>
    <property type="match status" value="1"/>
</dbReference>
<proteinExistence type="predicted"/>
<evidence type="ECO:0000313" key="3">
    <source>
        <dbReference type="Proteomes" id="UP000215127"/>
    </source>
</evidence>
<gene>
    <name evidence="2" type="ORF">ZT3D7_G8221</name>
</gene>
<protein>
    <recommendedName>
        <fullName evidence="1">Amidase domain-containing protein</fullName>
    </recommendedName>
</protein>
<dbReference type="EMBL" id="LT853699">
    <property type="protein sequence ID" value="SMQ53068.1"/>
    <property type="molecule type" value="Genomic_DNA"/>
</dbReference>
<evidence type="ECO:0000259" key="1">
    <source>
        <dbReference type="Pfam" id="PF01425"/>
    </source>
</evidence>
<dbReference type="Proteomes" id="UP000215127">
    <property type="component" value="Chromosome 8"/>
</dbReference>
<sequence>MNTAPGKLHTLTATQALALIKNDSVSVEQYAEALLSRIEERDATVRAWTYLDKQLVLTQARELDKVPSAQRGPLHGLAVGIKDIINTKDMPTQFGSPLYQGNQPKFDASLVSVLRSAGALIMGKTTTTEFTVLNSGPNTTNPHDVNRTPGGSSAGSAAAVADFQVPLSIGTQNGGSVIRPASYTGVFAIKPTLNAISPEGVKVVAFSIDTCGIFARSLDDLQLLADVFRFPEEGLPKLPVLQEAKVAFVKTPLWPLAGRGTVEAMSKAAEILKRHGVEVEEVELPTELSDADVLRRTQKVVLHTEARSAFLPDYLLDVDGTKVDPRIRGYIDNVSDFTISETRAAVDRYASFRSAFDDFAAKYSAIITPSAQDIAPLGLGDMGDSSLNFLWSGLHVPVVHIPAFTGEHGLPVGLSIVAGRFHDQYLVKISKILGEPLMAEGGWIEAGGQTAAGAARL</sequence>
<evidence type="ECO:0000313" key="2">
    <source>
        <dbReference type="EMBL" id="SMQ53068.1"/>
    </source>
</evidence>
<dbReference type="InterPro" id="IPR000120">
    <property type="entry name" value="Amidase"/>
</dbReference>
<dbReference type="InterPro" id="IPR023631">
    <property type="entry name" value="Amidase_dom"/>
</dbReference>
<dbReference type="STRING" id="1276538.A0A1X7S070"/>
<keyword evidence="3" id="KW-1185">Reference proteome</keyword>
<accession>A0A1X7S070</accession>
<reference evidence="2 3" key="1">
    <citation type="submission" date="2016-06" db="EMBL/GenBank/DDBJ databases">
        <authorList>
            <person name="Kjaerup R.B."/>
            <person name="Dalgaard T.S."/>
            <person name="Juul-Madsen H.R."/>
        </authorList>
    </citation>
    <scope>NUCLEOTIDE SEQUENCE [LARGE SCALE GENOMIC DNA]</scope>
</reference>
<name>A0A1X7S070_ZYMT9</name>
<dbReference type="AlphaFoldDB" id="A0A1X7S070"/>
<feature type="domain" description="Amidase" evidence="1">
    <location>
        <begin position="32"/>
        <end position="426"/>
    </location>
</feature>
<dbReference type="PANTHER" id="PTHR11895:SF7">
    <property type="entry name" value="GLUTAMYL-TRNA(GLN) AMIDOTRANSFERASE SUBUNIT A, MITOCHONDRIAL"/>
    <property type="match status" value="1"/>
</dbReference>
<dbReference type="GO" id="GO:0003824">
    <property type="term" value="F:catalytic activity"/>
    <property type="evidence" value="ECO:0007669"/>
    <property type="project" value="InterPro"/>
</dbReference>
<dbReference type="InterPro" id="IPR036928">
    <property type="entry name" value="AS_sf"/>
</dbReference>